<gene>
    <name evidence="1" type="ORF">LDLAKGPJ_00059</name>
</gene>
<evidence type="ECO:0000313" key="2">
    <source>
        <dbReference type="Proteomes" id="UP001156259"/>
    </source>
</evidence>
<organism evidence="1 2">
    <name type="scientific">Methanophagales virus GBV301</name>
    <dbReference type="NCBI Taxonomy" id="2999280"/>
    <lineage>
        <taxon>Viruses</taxon>
        <taxon>Duplodnaviria</taxon>
        <taxon>Heunggongvirae</taxon>
        <taxon>Uroviricota</taxon>
        <taxon>Caudoviricetes</taxon>
        <taxon>Nakonvirales</taxon>
        <taxon>Ekchuahviridae</taxon>
        <taxon>Kukulkanvirus</taxon>
        <taxon>Kukulkanvirus guaymasense</taxon>
    </lineage>
</organism>
<evidence type="ECO:0000313" key="1">
    <source>
        <dbReference type="EMBL" id="WAE39483.1"/>
    </source>
</evidence>
<protein>
    <submittedName>
        <fullName evidence="1">Uncharacterized protein</fullName>
    </submittedName>
</protein>
<reference evidence="1 2" key="1">
    <citation type="submission" date="2022-10" db="EMBL/GenBank/DDBJ databases">
        <title>Evolutionary Diversification of Methanotrophic Ca. Methanophagales (ANME-1) and Their Expansive Virome.</title>
        <authorList>
            <person name="Laso-Perez R."/>
            <person name="Wu F."/>
            <person name="Cremiere A."/>
            <person name="Speth D.R."/>
            <person name="Magyar J.S."/>
            <person name="Krupovic M."/>
            <person name="Orphan V.J."/>
        </authorList>
    </citation>
    <scope>NUCLEOTIDE SEQUENCE [LARGE SCALE GENOMIC DNA]</scope>
</reference>
<dbReference type="EMBL" id="OP880252">
    <property type="protein sequence ID" value="WAE39483.1"/>
    <property type="molecule type" value="Genomic_DNA"/>
</dbReference>
<keyword evidence="2" id="KW-1185">Reference proteome</keyword>
<proteinExistence type="predicted"/>
<accession>A0A9E8VG23</accession>
<dbReference type="Proteomes" id="UP001156259">
    <property type="component" value="Segment"/>
</dbReference>
<name>A0A9E8VG23_9CAUD</name>
<sequence>MNLDEVAIGIAKFITRYHQYPEIRDYSFREAYNRSFYLEHIEISEDLILSIKERIKEIGLDAPIGSLFQSTTQ</sequence>